<dbReference type="AlphaFoldDB" id="A0A5B7EVG5"/>
<dbReference type="EMBL" id="VSRR010003780">
    <property type="protein sequence ID" value="MPC37435.1"/>
    <property type="molecule type" value="Genomic_DNA"/>
</dbReference>
<accession>A0A5B7EVG5</accession>
<proteinExistence type="predicted"/>
<reference evidence="1 2" key="1">
    <citation type="submission" date="2019-05" db="EMBL/GenBank/DDBJ databases">
        <title>Another draft genome of Portunus trituberculatus and its Hox gene families provides insights of decapod evolution.</title>
        <authorList>
            <person name="Jeong J.-H."/>
            <person name="Song I."/>
            <person name="Kim S."/>
            <person name="Choi T."/>
            <person name="Kim D."/>
            <person name="Ryu S."/>
            <person name="Kim W."/>
        </authorList>
    </citation>
    <scope>NUCLEOTIDE SEQUENCE [LARGE SCALE GENOMIC DNA]</scope>
    <source>
        <tissue evidence="1">Muscle</tissue>
    </source>
</reference>
<name>A0A5B7EVG5_PORTR</name>
<evidence type="ECO:0000313" key="2">
    <source>
        <dbReference type="Proteomes" id="UP000324222"/>
    </source>
</evidence>
<gene>
    <name evidence="1" type="ORF">E2C01_030914</name>
</gene>
<organism evidence="1 2">
    <name type="scientific">Portunus trituberculatus</name>
    <name type="common">Swimming crab</name>
    <name type="synonym">Neptunus trituberculatus</name>
    <dbReference type="NCBI Taxonomy" id="210409"/>
    <lineage>
        <taxon>Eukaryota</taxon>
        <taxon>Metazoa</taxon>
        <taxon>Ecdysozoa</taxon>
        <taxon>Arthropoda</taxon>
        <taxon>Crustacea</taxon>
        <taxon>Multicrustacea</taxon>
        <taxon>Malacostraca</taxon>
        <taxon>Eumalacostraca</taxon>
        <taxon>Eucarida</taxon>
        <taxon>Decapoda</taxon>
        <taxon>Pleocyemata</taxon>
        <taxon>Brachyura</taxon>
        <taxon>Eubrachyura</taxon>
        <taxon>Portunoidea</taxon>
        <taxon>Portunidae</taxon>
        <taxon>Portuninae</taxon>
        <taxon>Portunus</taxon>
    </lineage>
</organism>
<sequence length="71" mass="7639">MGSTLPRRGEEQDKVEILAPRVADVMAHPVDVVFAHEIIVVVKDSSNLQPALACPARQTCTLGLPPTCNTM</sequence>
<keyword evidence="2" id="KW-1185">Reference proteome</keyword>
<dbReference type="Proteomes" id="UP000324222">
    <property type="component" value="Unassembled WGS sequence"/>
</dbReference>
<protein>
    <submittedName>
        <fullName evidence="1">Uncharacterized protein</fullName>
    </submittedName>
</protein>
<evidence type="ECO:0000313" key="1">
    <source>
        <dbReference type="EMBL" id="MPC37435.1"/>
    </source>
</evidence>
<comment type="caution">
    <text evidence="1">The sequence shown here is derived from an EMBL/GenBank/DDBJ whole genome shotgun (WGS) entry which is preliminary data.</text>
</comment>